<dbReference type="RefSeq" id="WP_141917323.1">
    <property type="nucleotide sequence ID" value="NZ_BAAAYS010000021.1"/>
</dbReference>
<keyword evidence="3" id="KW-1185">Reference proteome</keyword>
<evidence type="ECO:0000256" key="1">
    <source>
        <dbReference type="SAM" id="MobiDB-lite"/>
    </source>
</evidence>
<protein>
    <submittedName>
        <fullName evidence="2">Uncharacterized protein</fullName>
    </submittedName>
</protein>
<feature type="compositionally biased region" description="Polar residues" evidence="1">
    <location>
        <begin position="30"/>
        <end position="43"/>
    </location>
</feature>
<sequence>MGIFDSARNLFSRQDPTTGEPRRAGRGRQTPDTESVGDATQQVRDFADDASTSTHDFSEEMSELIQVGITTAGEGLETFLTRQHDDTTDISEERVETSQSSVTYVGPEQDVAYFTSPDGDADEYTMSDSDVRFYTEDDGDTIP</sequence>
<organism evidence="2 3">
    <name type="scientific">Klugiella xanthotipulae</name>
    <dbReference type="NCBI Taxonomy" id="244735"/>
    <lineage>
        <taxon>Bacteria</taxon>
        <taxon>Bacillati</taxon>
        <taxon>Actinomycetota</taxon>
        <taxon>Actinomycetes</taxon>
        <taxon>Micrococcales</taxon>
        <taxon>Microbacteriaceae</taxon>
        <taxon>Klugiella</taxon>
    </lineage>
</organism>
<feature type="region of interest" description="Disordered" evidence="1">
    <location>
        <begin position="1"/>
        <end position="57"/>
    </location>
</feature>
<dbReference type="Proteomes" id="UP000318331">
    <property type="component" value="Unassembled WGS sequence"/>
</dbReference>
<dbReference type="EMBL" id="VFPN01000002">
    <property type="protein sequence ID" value="TQM63299.1"/>
    <property type="molecule type" value="Genomic_DNA"/>
</dbReference>
<reference evidence="2 3" key="1">
    <citation type="submission" date="2019-06" db="EMBL/GenBank/DDBJ databases">
        <title>Sequencing the genomes of 1000 actinobacteria strains.</title>
        <authorList>
            <person name="Klenk H.-P."/>
        </authorList>
    </citation>
    <scope>NUCLEOTIDE SEQUENCE [LARGE SCALE GENOMIC DNA]</scope>
    <source>
        <strain evidence="2 3">DSM 18031</strain>
    </source>
</reference>
<evidence type="ECO:0000313" key="2">
    <source>
        <dbReference type="EMBL" id="TQM63299.1"/>
    </source>
</evidence>
<name>A0A543HYB6_9MICO</name>
<comment type="caution">
    <text evidence="2">The sequence shown here is derived from an EMBL/GenBank/DDBJ whole genome shotgun (WGS) entry which is preliminary data.</text>
</comment>
<accession>A0A543HYB6</accession>
<evidence type="ECO:0000313" key="3">
    <source>
        <dbReference type="Proteomes" id="UP000318331"/>
    </source>
</evidence>
<feature type="region of interest" description="Disordered" evidence="1">
    <location>
        <begin position="114"/>
        <end position="143"/>
    </location>
</feature>
<proteinExistence type="predicted"/>
<gene>
    <name evidence="2" type="ORF">FB466_1557</name>
</gene>
<dbReference type="AlphaFoldDB" id="A0A543HYB6"/>